<comment type="similarity">
    <text evidence="5">Belongs to the protein kinase superfamily.</text>
</comment>
<dbReference type="InterPro" id="IPR000719">
    <property type="entry name" value="Prot_kinase_dom"/>
</dbReference>
<evidence type="ECO:0000313" key="8">
    <source>
        <dbReference type="Proteomes" id="UP000250043"/>
    </source>
</evidence>
<keyword evidence="7" id="KW-0808">Transferase</keyword>
<evidence type="ECO:0000256" key="5">
    <source>
        <dbReference type="RuleBase" id="RU000304"/>
    </source>
</evidence>
<evidence type="ECO:0000256" key="3">
    <source>
        <dbReference type="ARBA" id="ARBA00022840"/>
    </source>
</evidence>
<dbReference type="Proteomes" id="UP000250043">
    <property type="component" value="Unassembled WGS sequence"/>
</dbReference>
<dbReference type="InterPro" id="IPR017441">
    <property type="entry name" value="Protein_kinase_ATP_BS"/>
</dbReference>
<protein>
    <submittedName>
        <fullName evidence="7">Kinase-like protein</fullName>
    </submittedName>
</protein>
<dbReference type="EMBL" id="KV722390">
    <property type="protein sequence ID" value="OCH91150.1"/>
    <property type="molecule type" value="Genomic_DNA"/>
</dbReference>
<dbReference type="Gene3D" id="1.10.510.10">
    <property type="entry name" value="Transferase(Phosphotransferase) domain 1"/>
    <property type="match status" value="1"/>
</dbReference>
<dbReference type="PROSITE" id="PS50011">
    <property type="entry name" value="PROTEIN_KINASE_DOM"/>
    <property type="match status" value="1"/>
</dbReference>
<keyword evidence="2 4" id="KW-0547">Nucleotide-binding</keyword>
<sequence>WIITTLELDVDEKDELGAGRFAEVFKGRWRGIPVAVKRLKNVNVYRLKQKAEIWNRLRHDHIVPFYGASIYAQPQFIVSHYMRNGHLLQYLHSHSDANRVRLLYDVSLGMHYLHNEGVVHGDLKGANVLIDDSNHALVSDFGVSFIYQTPDITSAFNPAVGTLRFMAPEAIMTGKVNYASDVYAYAMLIYEVISKPSDRISISDGSTDIPGRSTLPGGV</sequence>
<accession>A0A8E2DK68</accession>
<dbReference type="PROSITE" id="PS00107">
    <property type="entry name" value="PROTEIN_KINASE_ATP"/>
    <property type="match status" value="1"/>
</dbReference>
<dbReference type="OrthoDB" id="2802511at2759"/>
<gene>
    <name evidence="7" type="ORF">OBBRIDRAFT_729317</name>
</gene>
<feature type="non-terminal residue" evidence="7">
    <location>
        <position position="1"/>
    </location>
</feature>
<evidence type="ECO:0000313" key="7">
    <source>
        <dbReference type="EMBL" id="OCH91150.1"/>
    </source>
</evidence>
<dbReference type="Pfam" id="PF07714">
    <property type="entry name" value="PK_Tyr_Ser-Thr"/>
    <property type="match status" value="1"/>
</dbReference>
<evidence type="ECO:0000256" key="2">
    <source>
        <dbReference type="ARBA" id="ARBA00022741"/>
    </source>
</evidence>
<proteinExistence type="inferred from homology"/>
<reference evidence="7 8" key="1">
    <citation type="submission" date="2016-07" db="EMBL/GenBank/DDBJ databases">
        <title>Draft genome of the white-rot fungus Obba rivulosa 3A-2.</title>
        <authorList>
            <consortium name="DOE Joint Genome Institute"/>
            <person name="Miettinen O."/>
            <person name="Riley R."/>
            <person name="Acob R."/>
            <person name="Barry K."/>
            <person name="Cullen D."/>
            <person name="De Vries R."/>
            <person name="Hainaut M."/>
            <person name="Hatakka A."/>
            <person name="Henrissat B."/>
            <person name="Hilden K."/>
            <person name="Kuo R."/>
            <person name="Labutti K."/>
            <person name="Lipzen A."/>
            <person name="Makela M.R."/>
            <person name="Sandor L."/>
            <person name="Spatafora J.W."/>
            <person name="Grigoriev I.V."/>
            <person name="Hibbett D.S."/>
        </authorList>
    </citation>
    <scope>NUCLEOTIDE SEQUENCE [LARGE SCALE GENOMIC DNA]</scope>
    <source>
        <strain evidence="7 8">3A-2</strain>
    </source>
</reference>
<dbReference type="InterPro" id="IPR008271">
    <property type="entry name" value="Ser/Thr_kinase_AS"/>
</dbReference>
<evidence type="ECO:0000256" key="1">
    <source>
        <dbReference type="ARBA" id="ARBA00022527"/>
    </source>
</evidence>
<dbReference type="SMART" id="SM00220">
    <property type="entry name" value="S_TKc"/>
    <property type="match status" value="1"/>
</dbReference>
<dbReference type="PROSITE" id="PS00108">
    <property type="entry name" value="PROTEIN_KINASE_ST"/>
    <property type="match status" value="1"/>
</dbReference>
<evidence type="ECO:0000256" key="4">
    <source>
        <dbReference type="PROSITE-ProRule" id="PRU10141"/>
    </source>
</evidence>
<dbReference type="InterPro" id="IPR051681">
    <property type="entry name" value="Ser/Thr_Kinases-Pseudokinases"/>
</dbReference>
<keyword evidence="8" id="KW-1185">Reference proteome</keyword>
<dbReference type="InterPro" id="IPR011009">
    <property type="entry name" value="Kinase-like_dom_sf"/>
</dbReference>
<evidence type="ECO:0000259" key="6">
    <source>
        <dbReference type="PROSITE" id="PS50011"/>
    </source>
</evidence>
<dbReference type="InterPro" id="IPR001245">
    <property type="entry name" value="Ser-Thr/Tyr_kinase_cat_dom"/>
</dbReference>
<dbReference type="PANTHER" id="PTHR44329">
    <property type="entry name" value="SERINE/THREONINE-PROTEIN KINASE TNNI3K-RELATED"/>
    <property type="match status" value="1"/>
</dbReference>
<dbReference type="GO" id="GO:0004674">
    <property type="term" value="F:protein serine/threonine kinase activity"/>
    <property type="evidence" value="ECO:0007669"/>
    <property type="project" value="UniProtKB-KW"/>
</dbReference>
<dbReference type="GO" id="GO:0005524">
    <property type="term" value="F:ATP binding"/>
    <property type="evidence" value="ECO:0007669"/>
    <property type="project" value="UniProtKB-UniRule"/>
</dbReference>
<feature type="domain" description="Protein kinase" evidence="6">
    <location>
        <begin position="10"/>
        <end position="219"/>
    </location>
</feature>
<dbReference type="SUPFAM" id="SSF56112">
    <property type="entry name" value="Protein kinase-like (PK-like)"/>
    <property type="match status" value="1"/>
</dbReference>
<keyword evidence="3 4" id="KW-0067">ATP-binding</keyword>
<keyword evidence="7" id="KW-0418">Kinase</keyword>
<name>A0A8E2DK68_9APHY</name>
<dbReference type="AlphaFoldDB" id="A0A8E2DK68"/>
<feature type="binding site" evidence="4">
    <location>
        <position position="37"/>
    </location>
    <ligand>
        <name>ATP</name>
        <dbReference type="ChEBI" id="CHEBI:30616"/>
    </ligand>
</feature>
<dbReference type="PIRSF" id="PIRSF000654">
    <property type="entry name" value="Integrin-linked_kinase"/>
    <property type="match status" value="1"/>
</dbReference>
<dbReference type="PRINTS" id="PR00109">
    <property type="entry name" value="TYRKINASE"/>
</dbReference>
<keyword evidence="1 5" id="KW-0723">Serine/threonine-protein kinase</keyword>
<organism evidence="7 8">
    <name type="scientific">Obba rivulosa</name>
    <dbReference type="NCBI Taxonomy" id="1052685"/>
    <lineage>
        <taxon>Eukaryota</taxon>
        <taxon>Fungi</taxon>
        <taxon>Dikarya</taxon>
        <taxon>Basidiomycota</taxon>
        <taxon>Agaricomycotina</taxon>
        <taxon>Agaricomycetes</taxon>
        <taxon>Polyporales</taxon>
        <taxon>Gelatoporiaceae</taxon>
        <taxon>Obba</taxon>
    </lineage>
</organism>